<reference evidence="5 6" key="1">
    <citation type="submission" date="2024-09" db="EMBL/GenBank/DDBJ databases">
        <authorList>
            <person name="Sun Q."/>
            <person name="Mori K."/>
        </authorList>
    </citation>
    <scope>NUCLEOTIDE SEQUENCE [LARGE SCALE GENOMIC DNA]</scope>
    <source>
        <strain evidence="5 6">TBRC 1432</strain>
    </source>
</reference>
<dbReference type="PIRSF" id="PIRSF001220">
    <property type="entry name" value="L-ASNase_gatD"/>
    <property type="match status" value="1"/>
</dbReference>
<dbReference type="Gene3D" id="3.40.50.40">
    <property type="match status" value="1"/>
</dbReference>
<dbReference type="InterPro" id="IPR006034">
    <property type="entry name" value="Asparaginase/glutaminase-like"/>
</dbReference>
<dbReference type="PANTHER" id="PTHR11707:SF28">
    <property type="entry name" value="60 KDA LYSOPHOSPHOLIPASE"/>
    <property type="match status" value="1"/>
</dbReference>
<dbReference type="InterPro" id="IPR040919">
    <property type="entry name" value="Asparaginase_C"/>
</dbReference>
<dbReference type="InterPro" id="IPR004550">
    <property type="entry name" value="AsnASE_II"/>
</dbReference>
<keyword evidence="6" id="KW-1185">Reference proteome</keyword>
<comment type="caution">
    <text evidence="5">The sequence shown here is derived from an EMBL/GenBank/DDBJ whole genome shotgun (WGS) entry which is preliminary data.</text>
</comment>
<dbReference type="PRINTS" id="PR00139">
    <property type="entry name" value="ASNGLNASE"/>
</dbReference>
<dbReference type="InterPro" id="IPR037152">
    <property type="entry name" value="L-asparaginase_N_sf"/>
</dbReference>
<dbReference type="CDD" id="cd08964">
    <property type="entry name" value="L-asparaginase_II"/>
    <property type="match status" value="1"/>
</dbReference>
<feature type="domain" description="L-asparaginase N-terminal" evidence="3">
    <location>
        <begin position="8"/>
        <end position="193"/>
    </location>
</feature>
<evidence type="ECO:0000259" key="3">
    <source>
        <dbReference type="Pfam" id="PF00710"/>
    </source>
</evidence>
<dbReference type="PIRSF" id="PIRSF500176">
    <property type="entry name" value="L_ASNase"/>
    <property type="match status" value="1"/>
</dbReference>
<keyword evidence="2" id="KW-0378">Hydrolase</keyword>
<dbReference type="InterPro" id="IPR027474">
    <property type="entry name" value="L-asparaginase_N"/>
</dbReference>
<organism evidence="5 6">
    <name type="scientific">Kutzneria chonburiensis</name>
    <dbReference type="NCBI Taxonomy" id="1483604"/>
    <lineage>
        <taxon>Bacteria</taxon>
        <taxon>Bacillati</taxon>
        <taxon>Actinomycetota</taxon>
        <taxon>Actinomycetes</taxon>
        <taxon>Pseudonocardiales</taxon>
        <taxon>Pseudonocardiaceae</taxon>
        <taxon>Kutzneria</taxon>
    </lineage>
</organism>
<dbReference type="PROSITE" id="PS51732">
    <property type="entry name" value="ASN_GLN_ASE_3"/>
    <property type="match status" value="1"/>
</dbReference>
<sequence length="319" mass="32839">MGDRVSNRVLLIATGDTIAQRPSVSQVATGKDLLTHVGPVSAEVVVEDLLAEPSWDTSVATMLAIARRVHTALTEDGFDGVVVTHGVDNLEETAYLTDLLVGPAAALGGIVFTGATRFLDDLSSDGPRNLASSLAVAADPTARGAGVLVCFDDELHAARWARLADPTRPAAFTSAPYPRLGAVVDGKAAFATSPPPLHPRPPAEPESDVAVIRVYAGMPAAIVNTVVDAGARGIVLEGSGAGNIPIELFATIMELTHWEIPVVVVPRVPVIGHGATGAELAEKAGAIIATGMTAGHARVALMVALGHGGVRAARQMFRS</sequence>
<protein>
    <submittedName>
        <fullName evidence="5">Asparaginase</fullName>
    </submittedName>
</protein>
<dbReference type="Pfam" id="PF17763">
    <property type="entry name" value="Asparaginase_C"/>
    <property type="match status" value="1"/>
</dbReference>
<comment type="similarity">
    <text evidence="1">Belongs to the asparaginase 1 family.</text>
</comment>
<evidence type="ECO:0000256" key="1">
    <source>
        <dbReference type="ARBA" id="ARBA00010518"/>
    </source>
</evidence>
<name>A0ABV6N726_9PSEU</name>
<evidence type="ECO:0000259" key="4">
    <source>
        <dbReference type="Pfam" id="PF17763"/>
    </source>
</evidence>
<dbReference type="InterPro" id="IPR036152">
    <property type="entry name" value="Asp/glu_Ase-like_sf"/>
</dbReference>
<evidence type="ECO:0000313" key="6">
    <source>
        <dbReference type="Proteomes" id="UP001589810"/>
    </source>
</evidence>
<evidence type="ECO:0000256" key="2">
    <source>
        <dbReference type="ARBA" id="ARBA00022801"/>
    </source>
</evidence>
<proteinExistence type="inferred from homology"/>
<dbReference type="PANTHER" id="PTHR11707">
    <property type="entry name" value="L-ASPARAGINASE"/>
    <property type="match status" value="1"/>
</dbReference>
<evidence type="ECO:0000313" key="5">
    <source>
        <dbReference type="EMBL" id="MFC0548406.1"/>
    </source>
</evidence>
<dbReference type="InterPro" id="IPR027473">
    <property type="entry name" value="L-asparaginase_C"/>
</dbReference>
<dbReference type="RefSeq" id="WP_273943805.1">
    <property type="nucleotide sequence ID" value="NZ_CP097263.1"/>
</dbReference>
<feature type="domain" description="Asparaginase/glutaminase C-terminal" evidence="4">
    <location>
        <begin position="208"/>
        <end position="311"/>
    </location>
</feature>
<dbReference type="SMART" id="SM00870">
    <property type="entry name" value="Asparaginase"/>
    <property type="match status" value="1"/>
</dbReference>
<dbReference type="Pfam" id="PF00710">
    <property type="entry name" value="Asparaginase"/>
    <property type="match status" value="1"/>
</dbReference>
<accession>A0ABV6N726</accession>
<dbReference type="Proteomes" id="UP001589810">
    <property type="component" value="Unassembled WGS sequence"/>
</dbReference>
<gene>
    <name evidence="5" type="ORF">ACFFH7_43350</name>
</gene>
<dbReference type="Gene3D" id="3.40.50.1170">
    <property type="entry name" value="L-asparaginase, N-terminal domain"/>
    <property type="match status" value="1"/>
</dbReference>
<dbReference type="SUPFAM" id="SSF53774">
    <property type="entry name" value="Glutaminase/Asparaginase"/>
    <property type="match status" value="1"/>
</dbReference>
<dbReference type="EMBL" id="JBHLUD010000016">
    <property type="protein sequence ID" value="MFC0548406.1"/>
    <property type="molecule type" value="Genomic_DNA"/>
</dbReference>